<proteinExistence type="predicted"/>
<dbReference type="Proteomes" id="UP001314681">
    <property type="component" value="Unassembled WGS sequence"/>
</dbReference>
<dbReference type="EMBL" id="JAHQCX010000016">
    <property type="protein sequence ID" value="MBU9728067.1"/>
    <property type="molecule type" value="Genomic_DNA"/>
</dbReference>
<name>A0ABS6KC33_9FIRM</name>
<comment type="caution">
    <text evidence="1">The sequence shown here is derived from an EMBL/GenBank/DDBJ whole genome shotgun (WGS) entry which is preliminary data.</text>
</comment>
<protein>
    <recommendedName>
        <fullName evidence="3">Phage protein</fullName>
    </recommendedName>
</protein>
<sequence length="78" mass="8934">MTVKEIAYKLEEMQIESEKVNSLQNTLFEAIYRGDNAPEIYEWAFIVLGNLTFALANDLDKLTKAAFDNFWKAGDLNV</sequence>
<dbReference type="RefSeq" id="WP_158353171.1">
    <property type="nucleotide sequence ID" value="NZ_JAHQCX010000016.1"/>
</dbReference>
<accession>A0ABS6KC33</accession>
<keyword evidence="2" id="KW-1185">Reference proteome</keyword>
<evidence type="ECO:0000313" key="2">
    <source>
        <dbReference type="Proteomes" id="UP001314681"/>
    </source>
</evidence>
<gene>
    <name evidence="1" type="ORF">KTH90_18820</name>
</gene>
<evidence type="ECO:0008006" key="3">
    <source>
        <dbReference type="Google" id="ProtNLM"/>
    </source>
</evidence>
<organism evidence="1 2">
    <name type="scientific">Diplocloster modestus</name>
    <dbReference type="NCBI Taxonomy" id="2850322"/>
    <lineage>
        <taxon>Bacteria</taxon>
        <taxon>Bacillati</taxon>
        <taxon>Bacillota</taxon>
        <taxon>Clostridia</taxon>
        <taxon>Lachnospirales</taxon>
        <taxon>Lachnospiraceae</taxon>
        <taxon>Diplocloster</taxon>
    </lineage>
</organism>
<reference evidence="1 2" key="1">
    <citation type="submission" date="2021-06" db="EMBL/GenBank/DDBJ databases">
        <title>Description of novel taxa of the family Lachnospiraceae.</title>
        <authorList>
            <person name="Chaplin A.V."/>
            <person name="Sokolova S.R."/>
            <person name="Pikina A.P."/>
            <person name="Korzhanova M."/>
            <person name="Belova V."/>
            <person name="Korostin D."/>
            <person name="Efimov B.A."/>
        </authorList>
    </citation>
    <scope>NUCLEOTIDE SEQUENCE [LARGE SCALE GENOMIC DNA]</scope>
    <source>
        <strain evidence="1 2">ASD4241</strain>
    </source>
</reference>
<evidence type="ECO:0000313" key="1">
    <source>
        <dbReference type="EMBL" id="MBU9728067.1"/>
    </source>
</evidence>